<dbReference type="AlphaFoldDB" id="A0A9N9WZK6"/>
<dbReference type="Gene3D" id="3.40.30.10">
    <property type="entry name" value="Glutaredoxin"/>
    <property type="match status" value="1"/>
</dbReference>
<dbReference type="FunFam" id="3.40.30.10:FF:000035">
    <property type="entry name" value="hematopoietic prostaglandin D synthase"/>
    <property type="match status" value="1"/>
</dbReference>
<gene>
    <name evidence="8" type="ORF">CHIRRI_LOCUS15180</name>
</gene>
<keyword evidence="3" id="KW-0808">Transferase</keyword>
<evidence type="ECO:0000256" key="3">
    <source>
        <dbReference type="ARBA" id="ARBA00022679"/>
    </source>
</evidence>
<accession>A0A9N9WZK6</accession>
<keyword evidence="9" id="KW-1185">Reference proteome</keyword>
<dbReference type="Proteomes" id="UP001153620">
    <property type="component" value="Chromosome 4"/>
</dbReference>
<dbReference type="PANTHER" id="PTHR11571:SF224">
    <property type="entry name" value="HEMATOPOIETIC PROSTAGLANDIN D SYNTHASE"/>
    <property type="match status" value="1"/>
</dbReference>
<sequence length="203" mass="23210">MTKYTLTYFDVEALGEPIRMLLSYGNLDFTDNRIDYEKDWAKFKTAMPMGQVPILEADGKVMYQSLAISRYLARLVGLYGENPLEDYEIDNAVDNINDFRAKLAGAQYEQNAVAKEEKFKLLKAETIPYFLEKLDAIAAENDGHFALKKFTLADVYFTGMSNYLSLMAQQDITANYQNLKKVVENTIATPGIKEWVEKRPKKV</sequence>
<dbReference type="GO" id="GO:0006749">
    <property type="term" value="P:glutathione metabolic process"/>
    <property type="evidence" value="ECO:0007669"/>
    <property type="project" value="TreeGrafter"/>
</dbReference>
<feature type="domain" description="GST C-terminal" evidence="7">
    <location>
        <begin position="82"/>
        <end position="203"/>
    </location>
</feature>
<evidence type="ECO:0000256" key="1">
    <source>
        <dbReference type="ARBA" id="ARBA00011738"/>
    </source>
</evidence>
<evidence type="ECO:0000259" key="7">
    <source>
        <dbReference type="PROSITE" id="PS50405"/>
    </source>
</evidence>
<dbReference type="PROSITE" id="PS50405">
    <property type="entry name" value="GST_CTER"/>
    <property type="match status" value="1"/>
</dbReference>
<dbReference type="SFLD" id="SFLDG01205">
    <property type="entry name" value="AMPS.1"/>
    <property type="match status" value="1"/>
</dbReference>
<dbReference type="EMBL" id="OU895880">
    <property type="protein sequence ID" value="CAG9812375.1"/>
    <property type="molecule type" value="Genomic_DNA"/>
</dbReference>
<dbReference type="InterPro" id="IPR040079">
    <property type="entry name" value="Glutathione_S-Trfase"/>
</dbReference>
<dbReference type="SFLD" id="SFLDS00019">
    <property type="entry name" value="Glutathione_Transferase_(cytos"/>
    <property type="match status" value="1"/>
</dbReference>
<dbReference type="OrthoDB" id="414243at2759"/>
<dbReference type="Gene3D" id="1.20.1050.10">
    <property type="match status" value="1"/>
</dbReference>
<dbReference type="PROSITE" id="PS50404">
    <property type="entry name" value="GST_NTER"/>
    <property type="match status" value="1"/>
</dbReference>
<feature type="domain" description="GST N-terminal" evidence="6">
    <location>
        <begin position="2"/>
        <end position="80"/>
    </location>
</feature>
<dbReference type="PANTHER" id="PTHR11571">
    <property type="entry name" value="GLUTATHIONE S-TRANSFERASE"/>
    <property type="match status" value="1"/>
</dbReference>
<evidence type="ECO:0000256" key="5">
    <source>
        <dbReference type="ARBA" id="ARBA00047960"/>
    </source>
</evidence>
<dbReference type="InterPro" id="IPR036282">
    <property type="entry name" value="Glutathione-S-Trfase_C_sf"/>
</dbReference>
<dbReference type="EC" id="2.5.1.18" evidence="2"/>
<dbReference type="InterPro" id="IPR004045">
    <property type="entry name" value="Glutathione_S-Trfase_N"/>
</dbReference>
<dbReference type="InterPro" id="IPR036249">
    <property type="entry name" value="Thioredoxin-like_sf"/>
</dbReference>
<organism evidence="8 9">
    <name type="scientific">Chironomus riparius</name>
    <dbReference type="NCBI Taxonomy" id="315576"/>
    <lineage>
        <taxon>Eukaryota</taxon>
        <taxon>Metazoa</taxon>
        <taxon>Ecdysozoa</taxon>
        <taxon>Arthropoda</taxon>
        <taxon>Hexapoda</taxon>
        <taxon>Insecta</taxon>
        <taxon>Pterygota</taxon>
        <taxon>Neoptera</taxon>
        <taxon>Endopterygota</taxon>
        <taxon>Diptera</taxon>
        <taxon>Nematocera</taxon>
        <taxon>Chironomoidea</taxon>
        <taxon>Chironomidae</taxon>
        <taxon>Chironominae</taxon>
        <taxon>Chironomus</taxon>
    </lineage>
</organism>
<dbReference type="SFLD" id="SFLDG00363">
    <property type="entry name" value="AMPS_(cytGST):_Alpha-__Mu-__Pi"/>
    <property type="match status" value="1"/>
</dbReference>
<dbReference type="SUPFAM" id="SSF52833">
    <property type="entry name" value="Thioredoxin-like"/>
    <property type="match status" value="1"/>
</dbReference>
<dbReference type="Pfam" id="PF14497">
    <property type="entry name" value="GST_C_3"/>
    <property type="match status" value="1"/>
</dbReference>
<dbReference type="InterPro" id="IPR004046">
    <property type="entry name" value="GST_C"/>
</dbReference>
<evidence type="ECO:0000313" key="8">
    <source>
        <dbReference type="EMBL" id="CAG9812375.1"/>
    </source>
</evidence>
<dbReference type="SUPFAM" id="SSF47616">
    <property type="entry name" value="GST C-terminal domain-like"/>
    <property type="match status" value="1"/>
</dbReference>
<protein>
    <recommendedName>
        <fullName evidence="2">glutathione transferase</fullName>
        <ecNumber evidence="2">2.5.1.18</ecNumber>
    </recommendedName>
</protein>
<comment type="subunit">
    <text evidence="1">Homodimer.</text>
</comment>
<dbReference type="CDD" id="cd03192">
    <property type="entry name" value="GST_C_Sigma_like"/>
    <property type="match status" value="1"/>
</dbReference>
<comment type="similarity">
    <text evidence="4">Belongs to the GST superfamily. Sigma family.</text>
</comment>
<dbReference type="CDD" id="cd03039">
    <property type="entry name" value="GST_N_Sigma_like"/>
    <property type="match status" value="1"/>
</dbReference>
<reference evidence="8" key="2">
    <citation type="submission" date="2022-10" db="EMBL/GenBank/DDBJ databases">
        <authorList>
            <consortium name="ENA_rothamsted_submissions"/>
            <consortium name="culmorum"/>
            <person name="King R."/>
        </authorList>
    </citation>
    <scope>NUCLEOTIDE SEQUENCE</scope>
</reference>
<reference evidence="8" key="1">
    <citation type="submission" date="2022-01" db="EMBL/GenBank/DDBJ databases">
        <authorList>
            <person name="King R."/>
        </authorList>
    </citation>
    <scope>NUCLEOTIDE SEQUENCE</scope>
</reference>
<dbReference type="GO" id="GO:0004364">
    <property type="term" value="F:glutathione transferase activity"/>
    <property type="evidence" value="ECO:0007669"/>
    <property type="project" value="UniProtKB-EC"/>
</dbReference>
<proteinExistence type="inferred from homology"/>
<dbReference type="FunFam" id="1.20.1050.10:FF:000030">
    <property type="entry name" value="Glutathione S-transferase S1"/>
    <property type="match status" value="1"/>
</dbReference>
<name>A0A9N9WZK6_9DIPT</name>
<dbReference type="Pfam" id="PF02798">
    <property type="entry name" value="GST_N"/>
    <property type="match status" value="1"/>
</dbReference>
<evidence type="ECO:0000256" key="4">
    <source>
        <dbReference type="ARBA" id="ARBA00038317"/>
    </source>
</evidence>
<dbReference type="GO" id="GO:0004602">
    <property type="term" value="F:glutathione peroxidase activity"/>
    <property type="evidence" value="ECO:0007669"/>
    <property type="project" value="UniProtKB-ARBA"/>
</dbReference>
<comment type="catalytic activity">
    <reaction evidence="5">
        <text>RX + glutathione = an S-substituted glutathione + a halide anion + H(+)</text>
        <dbReference type="Rhea" id="RHEA:16437"/>
        <dbReference type="ChEBI" id="CHEBI:15378"/>
        <dbReference type="ChEBI" id="CHEBI:16042"/>
        <dbReference type="ChEBI" id="CHEBI:17792"/>
        <dbReference type="ChEBI" id="CHEBI:57925"/>
        <dbReference type="ChEBI" id="CHEBI:90779"/>
        <dbReference type="EC" id="2.5.1.18"/>
    </reaction>
</comment>
<evidence type="ECO:0000256" key="2">
    <source>
        <dbReference type="ARBA" id="ARBA00012452"/>
    </source>
</evidence>
<dbReference type="InterPro" id="IPR010987">
    <property type="entry name" value="Glutathione-S-Trfase_C-like"/>
</dbReference>
<dbReference type="InterPro" id="IPR050213">
    <property type="entry name" value="GST_superfamily"/>
</dbReference>
<evidence type="ECO:0000313" key="9">
    <source>
        <dbReference type="Proteomes" id="UP001153620"/>
    </source>
</evidence>
<evidence type="ECO:0000259" key="6">
    <source>
        <dbReference type="PROSITE" id="PS50404"/>
    </source>
</evidence>